<dbReference type="EMBL" id="BMGB01000001">
    <property type="protein sequence ID" value="GGA91122.1"/>
    <property type="molecule type" value="Genomic_DNA"/>
</dbReference>
<dbReference type="Proteomes" id="UP000606922">
    <property type="component" value="Unassembled WGS sequence"/>
</dbReference>
<organism evidence="1 2">
    <name type="scientific">Conyzicola nivalis</name>
    <dbReference type="NCBI Taxonomy" id="1477021"/>
    <lineage>
        <taxon>Bacteria</taxon>
        <taxon>Bacillati</taxon>
        <taxon>Actinomycetota</taxon>
        <taxon>Actinomycetes</taxon>
        <taxon>Micrococcales</taxon>
        <taxon>Microbacteriaceae</taxon>
        <taxon>Conyzicola</taxon>
    </lineage>
</organism>
<reference evidence="1" key="2">
    <citation type="submission" date="2020-09" db="EMBL/GenBank/DDBJ databases">
        <authorList>
            <person name="Sun Q."/>
            <person name="Zhou Y."/>
        </authorList>
    </citation>
    <scope>NUCLEOTIDE SEQUENCE</scope>
    <source>
        <strain evidence="1">CGMCC 1.12813</strain>
    </source>
</reference>
<keyword evidence="2" id="KW-1185">Reference proteome</keyword>
<accession>A0A916WET0</accession>
<gene>
    <name evidence="1" type="ORF">GCM10010979_02220</name>
</gene>
<dbReference type="GO" id="GO:0003677">
    <property type="term" value="F:DNA binding"/>
    <property type="evidence" value="ECO:0007669"/>
    <property type="project" value="InterPro"/>
</dbReference>
<name>A0A916WET0_9MICO</name>
<comment type="caution">
    <text evidence="1">The sequence shown here is derived from an EMBL/GenBank/DDBJ whole genome shotgun (WGS) entry which is preliminary data.</text>
</comment>
<dbReference type="SUPFAM" id="SSF56349">
    <property type="entry name" value="DNA breaking-rejoining enzymes"/>
    <property type="match status" value="1"/>
</dbReference>
<evidence type="ECO:0000313" key="2">
    <source>
        <dbReference type="Proteomes" id="UP000606922"/>
    </source>
</evidence>
<dbReference type="InterPro" id="IPR011010">
    <property type="entry name" value="DNA_brk_join_enz"/>
</dbReference>
<evidence type="ECO:0000313" key="1">
    <source>
        <dbReference type="EMBL" id="GGA91122.1"/>
    </source>
</evidence>
<protein>
    <submittedName>
        <fullName evidence="1">Uncharacterized protein</fullName>
    </submittedName>
</protein>
<proteinExistence type="predicted"/>
<reference evidence="1" key="1">
    <citation type="journal article" date="2014" name="Int. J. Syst. Evol. Microbiol.">
        <title>Complete genome sequence of Corynebacterium casei LMG S-19264T (=DSM 44701T), isolated from a smear-ripened cheese.</title>
        <authorList>
            <consortium name="US DOE Joint Genome Institute (JGI-PGF)"/>
            <person name="Walter F."/>
            <person name="Albersmeier A."/>
            <person name="Kalinowski J."/>
            <person name="Ruckert C."/>
        </authorList>
    </citation>
    <scope>NUCLEOTIDE SEQUENCE</scope>
    <source>
        <strain evidence="1">CGMCC 1.12813</strain>
    </source>
</reference>
<sequence length="364" mass="41070">MQSLAEYLLSHHPEPESLTRWVIKSRGAETLKGLANGTLPLDPAAIIEHAGDPRTVSFLLALLVASGTIPELNAEEARFEYWKQIWLTTIEHPEDRTLLRRYSRWGLKSQSHQSVPSNPKAKYRRHRGALRQVAALLNAARDIDHTVATLPQRELDQFLNGSPAQQDALAHFTQWLRTTRLSRLVVAYRRNELEGYGFSTDHRWKMARLFIERAEIPIMDRVGALLILLYGMQATRVVAIERSQVSERNGKTMLTIGSEPIELPAPLDEAVQSLLKLSHLRSPRWLFVGRHPGEHLTARALSRRLATYGMSTGSARATALMELAQQMHPRVLSDLLGVSIATASAWWRLAGGDWAAYPPLREQR</sequence>
<dbReference type="AlphaFoldDB" id="A0A916WET0"/>